<reference evidence="3" key="1">
    <citation type="journal article" date="2016" name="Genome Announc.">
        <title>Draft genome sequence of Aspergillus niger strain An76.</title>
        <authorList>
            <person name="Gong W."/>
            <person name="Cheng Z."/>
            <person name="Zhang H."/>
            <person name="Liu L."/>
            <person name="Gao P."/>
            <person name="Wang L."/>
        </authorList>
    </citation>
    <scope>NUCLEOTIDE SEQUENCE [LARGE SCALE GENOMIC DNA]</scope>
    <source>
        <strain evidence="3">An76</strain>
    </source>
</reference>
<organism evidence="2 3">
    <name type="scientific">Aspergillus niger</name>
    <dbReference type="NCBI Taxonomy" id="5061"/>
    <lineage>
        <taxon>Eukaryota</taxon>
        <taxon>Fungi</taxon>
        <taxon>Dikarya</taxon>
        <taxon>Ascomycota</taxon>
        <taxon>Pezizomycotina</taxon>
        <taxon>Eurotiomycetes</taxon>
        <taxon>Eurotiomycetidae</taxon>
        <taxon>Eurotiales</taxon>
        <taxon>Aspergillaceae</taxon>
        <taxon>Aspergillus</taxon>
        <taxon>Aspergillus subgen. Circumdati</taxon>
    </lineage>
</organism>
<dbReference type="Proteomes" id="UP000068243">
    <property type="component" value="Unassembled WGS sequence"/>
</dbReference>
<evidence type="ECO:0000313" key="3">
    <source>
        <dbReference type="Proteomes" id="UP000068243"/>
    </source>
</evidence>
<sequence length="107" mass="11526">MQFTTFLSLAVAAIVPALAADNAAQENIEASVYPLDYFHGPPTFNDGDASCFTSVTGEIHSVRQVPGITCHIYFDHNCGGDNLPVTVDIPDVVHAHHNPALSARCYR</sequence>
<comment type="caution">
    <text evidence="2">The sequence shown here is derived from an EMBL/GenBank/DDBJ whole genome shotgun (WGS) entry which is preliminary data.</text>
</comment>
<dbReference type="VEuPathDB" id="FungiDB:ATCC64974_68110"/>
<protein>
    <submittedName>
        <fullName evidence="2">Similar to An16g06520</fullName>
    </submittedName>
</protein>
<dbReference type="AlphaFoldDB" id="A0A100ILE6"/>
<feature type="signal peptide" evidence="1">
    <location>
        <begin position="1"/>
        <end position="19"/>
    </location>
</feature>
<dbReference type="VEuPathDB" id="FungiDB:ASPNIDRAFT2_1145790"/>
<dbReference type="OrthoDB" id="4448626at2759"/>
<keyword evidence="1" id="KW-0732">Signal</keyword>
<dbReference type="VEuPathDB" id="FungiDB:M747DRAFT_369393"/>
<accession>A0A100ILE6</accession>
<gene>
    <name evidence="2" type="ORF">ABL_06042</name>
</gene>
<feature type="chain" id="PRO_5007087526" evidence="1">
    <location>
        <begin position="20"/>
        <end position="107"/>
    </location>
</feature>
<evidence type="ECO:0000313" key="2">
    <source>
        <dbReference type="EMBL" id="GAQ43381.1"/>
    </source>
</evidence>
<proteinExistence type="predicted"/>
<evidence type="ECO:0000256" key="1">
    <source>
        <dbReference type="SAM" id="SignalP"/>
    </source>
</evidence>
<dbReference type="EMBL" id="BCMY01000009">
    <property type="protein sequence ID" value="GAQ43381.1"/>
    <property type="molecule type" value="Genomic_DNA"/>
</dbReference>
<dbReference type="VEuPathDB" id="FungiDB:An16g06520"/>
<dbReference type="OMA" id="CHIYFDH"/>
<name>A0A100ILE6_ASPNG</name>